<protein>
    <submittedName>
        <fullName evidence="1">Uncharacterized protein</fullName>
    </submittedName>
</protein>
<dbReference type="RefSeq" id="WP_122903524.1">
    <property type="nucleotide sequence ID" value="NZ_RHHS01000013.1"/>
</dbReference>
<proteinExistence type="predicted"/>
<gene>
    <name evidence="1" type="ORF">EDM57_04235</name>
</gene>
<name>A0A3M8B8N5_9BACL</name>
<keyword evidence="2" id="KW-1185">Reference proteome</keyword>
<dbReference type="OrthoDB" id="9928183at2"/>
<organism evidence="1 2">
    <name type="scientific">Brevibacillus gelatini</name>
    <dbReference type="NCBI Taxonomy" id="1655277"/>
    <lineage>
        <taxon>Bacteria</taxon>
        <taxon>Bacillati</taxon>
        <taxon>Bacillota</taxon>
        <taxon>Bacilli</taxon>
        <taxon>Bacillales</taxon>
        <taxon>Paenibacillaceae</taxon>
        <taxon>Brevibacillus</taxon>
    </lineage>
</organism>
<comment type="caution">
    <text evidence="1">The sequence shown here is derived from an EMBL/GenBank/DDBJ whole genome shotgun (WGS) entry which is preliminary data.</text>
</comment>
<accession>A0A3M8B8N5</accession>
<reference evidence="1 2" key="1">
    <citation type="submission" date="2018-10" db="EMBL/GenBank/DDBJ databases">
        <title>Phylogenomics of Brevibacillus.</title>
        <authorList>
            <person name="Dunlap C."/>
        </authorList>
    </citation>
    <scope>NUCLEOTIDE SEQUENCE [LARGE SCALE GENOMIC DNA]</scope>
    <source>
        <strain evidence="1 2">DSM 100115</strain>
    </source>
</reference>
<dbReference type="AlphaFoldDB" id="A0A3M8B8N5"/>
<dbReference type="Proteomes" id="UP000268829">
    <property type="component" value="Unassembled WGS sequence"/>
</dbReference>
<dbReference type="EMBL" id="RHHS01000013">
    <property type="protein sequence ID" value="RNB59357.1"/>
    <property type="molecule type" value="Genomic_DNA"/>
</dbReference>
<evidence type="ECO:0000313" key="1">
    <source>
        <dbReference type="EMBL" id="RNB59357.1"/>
    </source>
</evidence>
<sequence length="75" mass="9125">MKIYKLNKYDWVHDFYCYEGTDPEKVAQKAIELSTESGDFYTYRMETWENGELKFQFRFFQNGRELTSDLIKAFL</sequence>
<evidence type="ECO:0000313" key="2">
    <source>
        <dbReference type="Proteomes" id="UP000268829"/>
    </source>
</evidence>